<reference evidence="4" key="2">
    <citation type="submission" date="2015-09" db="EMBL/GenBank/DDBJ databases">
        <title>Draft genome sequence of a multidrug-resistant Chryseobacterium indologenes isolate from Malaysia.</title>
        <authorList>
            <person name="Yu C.Y."/>
            <person name="Ang G.Y."/>
            <person name="Chan K.-G."/>
        </authorList>
    </citation>
    <scope>NUCLEOTIDE SEQUENCE [LARGE SCALE GENOMIC DNA]</scope>
    <source>
        <strain evidence="4">CI_885</strain>
    </source>
</reference>
<dbReference type="PROSITE" id="PS50853">
    <property type="entry name" value="FN3"/>
    <property type="match status" value="2"/>
</dbReference>
<dbReference type="NCBIfam" id="TIGR04183">
    <property type="entry name" value="Por_Secre_tail"/>
    <property type="match status" value="1"/>
</dbReference>
<dbReference type="SMART" id="SM00060">
    <property type="entry name" value="FN3"/>
    <property type="match status" value="2"/>
</dbReference>
<dbReference type="Gene3D" id="2.60.120.380">
    <property type="match status" value="1"/>
</dbReference>
<proteinExistence type="predicted"/>
<gene>
    <name evidence="3" type="ORF">AOB46_04700</name>
</gene>
<evidence type="ECO:0000256" key="1">
    <source>
        <dbReference type="ARBA" id="ARBA00022729"/>
    </source>
</evidence>
<dbReference type="InterPro" id="IPR003961">
    <property type="entry name" value="FN3_dom"/>
</dbReference>
<reference evidence="3 4" key="1">
    <citation type="journal article" date="2015" name="Genom Data">
        <title>Draft genome sequence of a multidrug-resistant Chryseobacterium indologenes isolate from Malaysia.</title>
        <authorList>
            <person name="Yu C.Y."/>
            <person name="Ang G.Y."/>
            <person name="Cheng H.J."/>
            <person name="Cheong Y.M."/>
            <person name="Yin W.F."/>
            <person name="Chan K.G."/>
        </authorList>
    </citation>
    <scope>NUCLEOTIDE SEQUENCE [LARGE SCALE GENOMIC DNA]</scope>
    <source>
        <strain evidence="3 4">CI_885</strain>
    </source>
</reference>
<feature type="domain" description="Fibronectin type-III" evidence="2">
    <location>
        <begin position="330"/>
        <end position="423"/>
    </location>
</feature>
<evidence type="ECO:0000313" key="3">
    <source>
        <dbReference type="EMBL" id="KPE52185.1"/>
    </source>
</evidence>
<evidence type="ECO:0000313" key="4">
    <source>
        <dbReference type="Proteomes" id="UP000037953"/>
    </source>
</evidence>
<dbReference type="Pfam" id="PF23759">
    <property type="entry name" value="GBD_T9SS_assoc"/>
    <property type="match status" value="1"/>
</dbReference>
<sequence>MIMNAQIDLGTGSTEVGVAPISTYYGYSYVQQIFTKQEINANAAGNITGLKFYLSPNADLSNSSDWTIYLGHTSKTNFTSDTDWIPATDLTQVYTGTITQNNGVVEIIFTTPFPYNNTQNLVVVGQENSSGYDSNDYSEAFYVYSLSAAGSSLYYRNDDDPFDTANPVDGSLSENRSVITILGLTPSAVPICPTVSYPANNAQFVPLSPNITWNALAGAQSYKVSIGTTPGGTDVVNQQSVATTSFTPSTPLAANTNYYLRVVAVGTGGDSTGCSEITFKSGPPVPANDECTNAVVLAVSPNVQCSNPVAGYTFGATDSGVATGTCYGNPDDDVWYQFTATTSSHMITLSNIVSMGSSDSTDTYFQVLSGACGNMSNVLCSDPDTALVTGLTPGDTYYIRVYSYGGAGRAQSFNICVGTLPPPPVNDACSGALAATTFPYSYTQADAIGATNNDGFIEVCTGGMNDGTWFTFTGDGDTYNISVSMPAGSSFDPEVGVYSGSCDNLNCEDSIDNAGSGGTENVSVATVAGTVYYVNVGHYSSSANGAESPFTININKGALGTAETTKAKDVVKVYPNPFTDILNITDISKVKSITISDVSGRQVKNMNTPSSILHLGDLKQGIYMVTLNMKDGSRQTVKVIRK</sequence>
<dbReference type="InterPro" id="IPR036116">
    <property type="entry name" value="FN3_sf"/>
</dbReference>
<dbReference type="EMBL" id="LJOD01000002">
    <property type="protein sequence ID" value="KPE52185.1"/>
    <property type="molecule type" value="Genomic_DNA"/>
</dbReference>
<dbReference type="InterPro" id="IPR026444">
    <property type="entry name" value="Secre_tail"/>
</dbReference>
<dbReference type="PATRIC" id="fig|253.9.peg.2237"/>
<accession>A0A0N0ZY10</accession>
<comment type="caution">
    <text evidence="3">The sequence shown here is derived from an EMBL/GenBank/DDBJ whole genome shotgun (WGS) entry which is preliminary data.</text>
</comment>
<dbReference type="Pfam" id="PF18962">
    <property type="entry name" value="Por_Secre_tail"/>
    <property type="match status" value="1"/>
</dbReference>
<organism evidence="3 4">
    <name type="scientific">Chryseobacterium indologenes</name>
    <name type="common">Flavobacterium indologenes</name>
    <dbReference type="NCBI Taxonomy" id="253"/>
    <lineage>
        <taxon>Bacteria</taxon>
        <taxon>Pseudomonadati</taxon>
        <taxon>Bacteroidota</taxon>
        <taxon>Flavobacteriia</taxon>
        <taxon>Flavobacteriales</taxon>
        <taxon>Weeksellaceae</taxon>
        <taxon>Chryseobacterium group</taxon>
        <taxon>Chryseobacterium</taxon>
    </lineage>
</organism>
<dbReference type="SUPFAM" id="SSF49265">
    <property type="entry name" value="Fibronectin type III"/>
    <property type="match status" value="1"/>
</dbReference>
<feature type="domain" description="Fibronectin type-III" evidence="2">
    <location>
        <begin position="185"/>
        <end position="284"/>
    </location>
</feature>
<evidence type="ECO:0000259" key="2">
    <source>
        <dbReference type="PROSITE" id="PS50853"/>
    </source>
</evidence>
<dbReference type="Gene3D" id="2.60.40.10">
    <property type="entry name" value="Immunoglobulins"/>
    <property type="match status" value="1"/>
</dbReference>
<name>A0A0N0ZY10_CHRID</name>
<protein>
    <recommendedName>
        <fullName evidence="2">Fibronectin type-III domain-containing protein</fullName>
    </recommendedName>
</protein>
<dbReference type="InterPro" id="IPR013783">
    <property type="entry name" value="Ig-like_fold"/>
</dbReference>
<keyword evidence="1" id="KW-0732">Signal</keyword>
<dbReference type="AlphaFoldDB" id="A0A0N0ZY10"/>
<dbReference type="InterPro" id="IPR056600">
    <property type="entry name" value="GBD_T9SS_assoc"/>
</dbReference>
<dbReference type="Proteomes" id="UP000037953">
    <property type="component" value="Unassembled WGS sequence"/>
</dbReference>